<sequence length="77" mass="8847">MDDDNNDSFSSNDDYTDEDKQDDTHNSINTTKNDFAGIQICSKVESDTEHCYFKVTINDDTKYLHKQTACSLLTEEK</sequence>
<accession>A0A820F6G0</accession>
<feature type="non-terminal residue" evidence="2">
    <location>
        <position position="77"/>
    </location>
</feature>
<dbReference type="AlphaFoldDB" id="A0A820F6G0"/>
<dbReference type="EMBL" id="CAJOAX010033959">
    <property type="protein sequence ID" value="CAF4256990.1"/>
    <property type="molecule type" value="Genomic_DNA"/>
</dbReference>
<comment type="caution">
    <text evidence="2">The sequence shown here is derived from an EMBL/GenBank/DDBJ whole genome shotgun (WGS) entry which is preliminary data.</text>
</comment>
<evidence type="ECO:0000313" key="3">
    <source>
        <dbReference type="Proteomes" id="UP000663823"/>
    </source>
</evidence>
<proteinExistence type="predicted"/>
<reference evidence="2" key="1">
    <citation type="submission" date="2021-02" db="EMBL/GenBank/DDBJ databases">
        <authorList>
            <person name="Nowell W R."/>
        </authorList>
    </citation>
    <scope>NUCLEOTIDE SEQUENCE</scope>
</reference>
<evidence type="ECO:0000313" key="2">
    <source>
        <dbReference type="EMBL" id="CAF4256990.1"/>
    </source>
</evidence>
<name>A0A820F6G0_9BILA</name>
<feature type="region of interest" description="Disordered" evidence="1">
    <location>
        <begin position="1"/>
        <end position="31"/>
    </location>
</feature>
<gene>
    <name evidence="2" type="ORF">OTI717_LOCUS40630</name>
</gene>
<dbReference type="Proteomes" id="UP000663823">
    <property type="component" value="Unassembled WGS sequence"/>
</dbReference>
<organism evidence="2 3">
    <name type="scientific">Rotaria sordida</name>
    <dbReference type="NCBI Taxonomy" id="392033"/>
    <lineage>
        <taxon>Eukaryota</taxon>
        <taxon>Metazoa</taxon>
        <taxon>Spiralia</taxon>
        <taxon>Gnathifera</taxon>
        <taxon>Rotifera</taxon>
        <taxon>Eurotatoria</taxon>
        <taxon>Bdelloidea</taxon>
        <taxon>Philodinida</taxon>
        <taxon>Philodinidae</taxon>
        <taxon>Rotaria</taxon>
    </lineage>
</organism>
<protein>
    <submittedName>
        <fullName evidence="2">Uncharacterized protein</fullName>
    </submittedName>
</protein>
<evidence type="ECO:0000256" key="1">
    <source>
        <dbReference type="SAM" id="MobiDB-lite"/>
    </source>
</evidence>